<sequence>MTFLPDGRLISMTASRQINIWDPNNGSCLLTILSNEKNTGRSFYTSQDNKIALPSSNSIEIWDNNNGTLSQKVVIKDHDVYEAAFTDDGRFICSKSRRLRRDIKFNDLELAGQNSDEEFVSESPQAIIHIHNLNTGECVRKFGCGVQFFAPSFSPRGQWITANGTMLSRWDICSDLFWSKLESDDRHTTLGFSVDGTLLASAKIDTGNHFDDVQIPLEIKVWCTESNKCLVKHTILDEQLKPIKLWGLALTKDLLVYESVESEAVFIHLKTGQVSRRPDIRDFQNYAVSFDGETLATKSSNGVIEIWDLASIFLAESPDFHSWPVKRVAPIADRNTIISMTRREQ</sequence>
<evidence type="ECO:0000256" key="2">
    <source>
        <dbReference type="ARBA" id="ARBA00022737"/>
    </source>
</evidence>
<evidence type="ECO:0000313" key="4">
    <source>
        <dbReference type="EMBL" id="KAH7251345.1"/>
    </source>
</evidence>
<comment type="caution">
    <text evidence="4">The sequence shown here is derived from an EMBL/GenBank/DDBJ whole genome shotgun (WGS) entry which is preliminary data.</text>
</comment>
<evidence type="ECO:0000256" key="3">
    <source>
        <dbReference type="ARBA" id="ARBA00023054"/>
    </source>
</evidence>
<keyword evidence="5" id="KW-1185">Reference proteome</keyword>
<protein>
    <submittedName>
        <fullName evidence="4">Uncharacterized protein</fullName>
    </submittedName>
</protein>
<dbReference type="PANTHER" id="PTHR22847:SF637">
    <property type="entry name" value="WD REPEAT DOMAIN 5B"/>
    <property type="match status" value="1"/>
</dbReference>
<proteinExistence type="predicted"/>
<gene>
    <name evidence="4" type="ORF">BKA59DRAFT_126818</name>
</gene>
<evidence type="ECO:0000256" key="1">
    <source>
        <dbReference type="ARBA" id="ARBA00022574"/>
    </source>
</evidence>
<dbReference type="SUPFAM" id="SSF82171">
    <property type="entry name" value="DPP6 N-terminal domain-like"/>
    <property type="match status" value="1"/>
</dbReference>
<dbReference type="PANTHER" id="PTHR22847">
    <property type="entry name" value="WD40 REPEAT PROTEIN"/>
    <property type="match status" value="1"/>
</dbReference>
<dbReference type="Gene3D" id="2.130.10.10">
    <property type="entry name" value="YVTN repeat-like/Quinoprotein amine dehydrogenase"/>
    <property type="match status" value="3"/>
</dbReference>
<dbReference type="Proteomes" id="UP000813427">
    <property type="component" value="Unassembled WGS sequence"/>
</dbReference>
<organism evidence="4 5">
    <name type="scientific">Fusarium tricinctum</name>
    <dbReference type="NCBI Taxonomy" id="61284"/>
    <lineage>
        <taxon>Eukaryota</taxon>
        <taxon>Fungi</taxon>
        <taxon>Dikarya</taxon>
        <taxon>Ascomycota</taxon>
        <taxon>Pezizomycotina</taxon>
        <taxon>Sordariomycetes</taxon>
        <taxon>Hypocreomycetidae</taxon>
        <taxon>Hypocreales</taxon>
        <taxon>Nectriaceae</taxon>
        <taxon>Fusarium</taxon>
        <taxon>Fusarium tricinctum species complex</taxon>
    </lineage>
</organism>
<dbReference type="InterPro" id="IPR015943">
    <property type="entry name" value="WD40/YVTN_repeat-like_dom_sf"/>
</dbReference>
<keyword evidence="1" id="KW-0853">WD repeat</keyword>
<keyword evidence="3" id="KW-0175">Coiled coil</keyword>
<dbReference type="EMBL" id="JAGPXF010000003">
    <property type="protein sequence ID" value="KAH7251345.1"/>
    <property type="molecule type" value="Genomic_DNA"/>
</dbReference>
<dbReference type="AlphaFoldDB" id="A0A8K0S1G8"/>
<keyword evidence="2" id="KW-0677">Repeat</keyword>
<evidence type="ECO:0000313" key="5">
    <source>
        <dbReference type="Proteomes" id="UP000813427"/>
    </source>
</evidence>
<reference evidence="4" key="1">
    <citation type="journal article" date="2021" name="Nat. Commun.">
        <title>Genetic determinants of endophytism in the Arabidopsis root mycobiome.</title>
        <authorList>
            <person name="Mesny F."/>
            <person name="Miyauchi S."/>
            <person name="Thiergart T."/>
            <person name="Pickel B."/>
            <person name="Atanasova L."/>
            <person name="Karlsson M."/>
            <person name="Huettel B."/>
            <person name="Barry K.W."/>
            <person name="Haridas S."/>
            <person name="Chen C."/>
            <person name="Bauer D."/>
            <person name="Andreopoulos W."/>
            <person name="Pangilinan J."/>
            <person name="LaButti K."/>
            <person name="Riley R."/>
            <person name="Lipzen A."/>
            <person name="Clum A."/>
            <person name="Drula E."/>
            <person name="Henrissat B."/>
            <person name="Kohler A."/>
            <person name="Grigoriev I.V."/>
            <person name="Martin F.M."/>
            <person name="Hacquard S."/>
        </authorList>
    </citation>
    <scope>NUCLEOTIDE SEQUENCE</scope>
    <source>
        <strain evidence="4">MPI-SDFR-AT-0068</strain>
    </source>
</reference>
<name>A0A8K0S1G8_9HYPO</name>
<accession>A0A8K0S1G8</accession>